<feature type="transmembrane region" description="Helical" evidence="1">
    <location>
        <begin position="234"/>
        <end position="252"/>
    </location>
</feature>
<dbReference type="HOGENOM" id="CLU_958934_0_0_5"/>
<evidence type="ECO:0000313" key="3">
    <source>
        <dbReference type="Proteomes" id="UP000018542"/>
    </source>
</evidence>
<dbReference type="Proteomes" id="UP000018542">
    <property type="component" value="Chromosome"/>
</dbReference>
<dbReference type="AlphaFoldDB" id="V5SH34"/>
<sequence length="275" mass="30038">MAEAVAAGGADGSGVQHERTVYAAGGGRKLFFSFLFLVLLPFYLSIPAMIFMRVRHGLYFDAIGLGIMATAFTILMVLIVIELLFSIRARVAFGEESVKMTLPSGRGPTPMLRYRSYDIPYDKVHTVETRREIYGGSLVPVLLKGARLITKNDEGGEGQAIPIGYVSEANMDPAFPYPEIARKIAERARLPLIDRGNVRRSFRRKFFGIKGRRVNEVDLVDEAQIAELNQSHRSVVMGLVGGLLLLIVVGIVDDLASEVPIGQTASTALSVSPAR</sequence>
<evidence type="ECO:0000313" key="2">
    <source>
        <dbReference type="EMBL" id="AHB49833.1"/>
    </source>
</evidence>
<protein>
    <submittedName>
        <fullName evidence="2">Uncharacterized protein</fullName>
    </submittedName>
</protein>
<evidence type="ECO:0000256" key="1">
    <source>
        <dbReference type="SAM" id="Phobius"/>
    </source>
</evidence>
<dbReference type="PATRIC" id="fig|1029756.8.peg.325"/>
<gene>
    <name evidence="2" type="ORF">W911_01530</name>
</gene>
<feature type="transmembrane region" description="Helical" evidence="1">
    <location>
        <begin position="58"/>
        <end position="85"/>
    </location>
</feature>
<organism evidence="2 3">
    <name type="scientific">Hyphomicrobium nitrativorans NL23</name>
    <dbReference type="NCBI Taxonomy" id="1029756"/>
    <lineage>
        <taxon>Bacteria</taxon>
        <taxon>Pseudomonadati</taxon>
        <taxon>Pseudomonadota</taxon>
        <taxon>Alphaproteobacteria</taxon>
        <taxon>Hyphomicrobiales</taxon>
        <taxon>Hyphomicrobiaceae</taxon>
        <taxon>Hyphomicrobium</taxon>
    </lineage>
</organism>
<reference evidence="2 3" key="1">
    <citation type="journal article" date="2014" name="Genome Announc.">
        <title>Complete Genome Sequence of Hyphomicrobium nitrativorans Strain NL23, a Denitrifying Bacterium Isolated from Biofilm of a Methanol-Fed Denitrification System Treating Seawater at the Montreal Biodome.</title>
        <authorList>
            <person name="Martineau C."/>
            <person name="Villeneuve C."/>
            <person name="Mauffrey F."/>
            <person name="Villemur R."/>
        </authorList>
    </citation>
    <scope>NUCLEOTIDE SEQUENCE [LARGE SCALE GENOMIC DNA]</scope>
    <source>
        <strain evidence="2">NL23</strain>
    </source>
</reference>
<dbReference type="RefSeq" id="WP_023785742.1">
    <property type="nucleotide sequence ID" value="NC_022997.1"/>
</dbReference>
<dbReference type="OrthoDB" id="7931665at2"/>
<keyword evidence="3" id="KW-1185">Reference proteome</keyword>
<dbReference type="KEGG" id="hni:W911_01530"/>
<feature type="transmembrane region" description="Helical" evidence="1">
    <location>
        <begin position="30"/>
        <end position="52"/>
    </location>
</feature>
<keyword evidence="1" id="KW-0812">Transmembrane</keyword>
<proteinExistence type="predicted"/>
<accession>V5SH34</accession>
<dbReference type="EMBL" id="CP006912">
    <property type="protein sequence ID" value="AHB49833.1"/>
    <property type="molecule type" value="Genomic_DNA"/>
</dbReference>
<keyword evidence="1" id="KW-0472">Membrane</keyword>
<keyword evidence="1" id="KW-1133">Transmembrane helix</keyword>
<name>V5SH34_9HYPH</name>